<name>A0ABZ2PNA0_9NOCA</name>
<dbReference type="EMBL" id="CP147846">
    <property type="protein sequence ID" value="WXG70499.1"/>
    <property type="molecule type" value="Genomic_DNA"/>
</dbReference>
<dbReference type="RefSeq" id="WP_338891948.1">
    <property type="nucleotide sequence ID" value="NZ_CP147846.1"/>
</dbReference>
<evidence type="ECO:0000313" key="3">
    <source>
        <dbReference type="Proteomes" id="UP001432000"/>
    </source>
</evidence>
<feature type="region of interest" description="Disordered" evidence="1">
    <location>
        <begin position="1"/>
        <end position="54"/>
    </location>
</feature>
<reference evidence="2 3" key="1">
    <citation type="submission" date="2024-03" db="EMBL/GenBank/DDBJ databases">
        <title>Natural products discovery in diverse microorganisms through a two-stage MS feature dereplication strategy.</title>
        <authorList>
            <person name="Zhang R."/>
        </authorList>
    </citation>
    <scope>NUCLEOTIDE SEQUENCE [LARGE SCALE GENOMIC DNA]</scope>
    <source>
        <strain evidence="2 3">18930</strain>
    </source>
</reference>
<evidence type="ECO:0000256" key="1">
    <source>
        <dbReference type="SAM" id="MobiDB-lite"/>
    </source>
</evidence>
<sequence>MEFVEGIDPNEPGVRRDPGSSVGGEVSSELRAHLARNEAIRERKANRRDVHPRR</sequence>
<organism evidence="2 3">
    <name type="scientific">Rhodococcus sovatensis</name>
    <dbReference type="NCBI Taxonomy" id="1805840"/>
    <lineage>
        <taxon>Bacteria</taxon>
        <taxon>Bacillati</taxon>
        <taxon>Actinomycetota</taxon>
        <taxon>Actinomycetes</taxon>
        <taxon>Mycobacteriales</taxon>
        <taxon>Nocardiaceae</taxon>
        <taxon>Rhodococcus</taxon>
    </lineage>
</organism>
<proteinExistence type="predicted"/>
<gene>
    <name evidence="2" type="ORF">WDS16_08400</name>
</gene>
<accession>A0ABZ2PNA0</accession>
<evidence type="ECO:0000313" key="2">
    <source>
        <dbReference type="EMBL" id="WXG70499.1"/>
    </source>
</evidence>
<dbReference type="Proteomes" id="UP001432000">
    <property type="component" value="Chromosome"/>
</dbReference>
<keyword evidence="3" id="KW-1185">Reference proteome</keyword>
<feature type="compositionally biased region" description="Basic and acidic residues" evidence="1">
    <location>
        <begin position="28"/>
        <end position="54"/>
    </location>
</feature>
<protein>
    <submittedName>
        <fullName evidence="2">Uncharacterized protein</fullName>
    </submittedName>
</protein>